<dbReference type="EMBL" id="CP011801">
    <property type="protein sequence ID" value="ALA60406.1"/>
    <property type="molecule type" value="Genomic_DNA"/>
</dbReference>
<feature type="signal peptide" evidence="1">
    <location>
        <begin position="1"/>
        <end position="20"/>
    </location>
</feature>
<proteinExistence type="predicted"/>
<protein>
    <recommendedName>
        <fullName evidence="4">Heme-binding protein</fullName>
    </recommendedName>
</protein>
<sequence length="159" mass="16355">MRTCMLATMTVMFSIGTAQAQLFEKTALTLDGAKKIVAAAEAKAKAEGARVVIAVVDDGGSLLLLERLDEAQIASVNVGIDKARTAAIYRRPSKVFEEQVKNGRVSALALHGAVPLQGGVPILANGRVIGAIGVSGETPQQDEDIALAGAAAAATFTKP</sequence>
<gene>
    <name evidence="2" type="ORF">NITMOv2_4022</name>
</gene>
<name>A0A0K2GHK6_NITMO</name>
<accession>A0A0K2GHK6</accession>
<dbReference type="PATRIC" id="fig|42253.5.peg.3968"/>
<evidence type="ECO:0000313" key="3">
    <source>
        <dbReference type="Proteomes" id="UP000069205"/>
    </source>
</evidence>
<feature type="chain" id="PRO_5005476820" description="Heme-binding protein" evidence="1">
    <location>
        <begin position="21"/>
        <end position="159"/>
    </location>
</feature>
<evidence type="ECO:0008006" key="4">
    <source>
        <dbReference type="Google" id="ProtNLM"/>
    </source>
</evidence>
<organism evidence="2 3">
    <name type="scientific">Nitrospira moscoviensis</name>
    <dbReference type="NCBI Taxonomy" id="42253"/>
    <lineage>
        <taxon>Bacteria</taxon>
        <taxon>Pseudomonadati</taxon>
        <taxon>Nitrospirota</taxon>
        <taxon>Nitrospiria</taxon>
        <taxon>Nitrospirales</taxon>
        <taxon>Nitrospiraceae</taxon>
        <taxon>Nitrospira</taxon>
    </lineage>
</organism>
<dbReference type="Proteomes" id="UP000069205">
    <property type="component" value="Chromosome"/>
</dbReference>
<dbReference type="RefSeq" id="WP_202967262.1">
    <property type="nucleotide sequence ID" value="NZ_CP011801.1"/>
</dbReference>
<reference evidence="2 3" key="1">
    <citation type="journal article" date="2015" name="Proc. Natl. Acad. Sci. U.S.A.">
        <title>Expanded metabolic versatility of ubiquitous nitrite-oxidizing bacteria from the genus Nitrospira.</title>
        <authorList>
            <person name="Koch H."/>
            <person name="Lucker S."/>
            <person name="Albertsen M."/>
            <person name="Kitzinger K."/>
            <person name="Herbold C."/>
            <person name="Spieck E."/>
            <person name="Nielsen P.H."/>
            <person name="Wagner M."/>
            <person name="Daims H."/>
        </authorList>
    </citation>
    <scope>NUCLEOTIDE SEQUENCE [LARGE SCALE GENOMIC DNA]</scope>
    <source>
        <strain evidence="2 3">NSP M-1</strain>
    </source>
</reference>
<dbReference type="STRING" id="42253.NITMOv2_4022"/>
<keyword evidence="3" id="KW-1185">Reference proteome</keyword>
<evidence type="ECO:0000313" key="2">
    <source>
        <dbReference type="EMBL" id="ALA60406.1"/>
    </source>
</evidence>
<dbReference type="InterPro" id="IPR052517">
    <property type="entry name" value="GlcG_carb_metab_protein"/>
</dbReference>
<keyword evidence="1" id="KW-0732">Signal</keyword>
<dbReference type="InterPro" id="IPR005624">
    <property type="entry name" value="PduO/GlcC-like"/>
</dbReference>
<dbReference type="KEGG" id="nmv:NITMOv2_4022"/>
<dbReference type="InterPro" id="IPR038084">
    <property type="entry name" value="PduO/GlcC-like_sf"/>
</dbReference>
<dbReference type="Gene3D" id="3.30.450.150">
    <property type="entry name" value="Haem-degrading domain"/>
    <property type="match status" value="1"/>
</dbReference>
<dbReference type="AlphaFoldDB" id="A0A0K2GHK6"/>
<dbReference type="PANTHER" id="PTHR34309:SF1">
    <property type="entry name" value="PROTEIN GLCG"/>
    <property type="match status" value="1"/>
</dbReference>
<dbReference type="PANTHER" id="PTHR34309">
    <property type="entry name" value="SLR1406 PROTEIN"/>
    <property type="match status" value="1"/>
</dbReference>
<dbReference type="Pfam" id="PF03928">
    <property type="entry name" value="HbpS-like"/>
    <property type="match status" value="1"/>
</dbReference>
<dbReference type="SUPFAM" id="SSF143744">
    <property type="entry name" value="GlcG-like"/>
    <property type="match status" value="1"/>
</dbReference>
<evidence type="ECO:0000256" key="1">
    <source>
        <dbReference type="SAM" id="SignalP"/>
    </source>
</evidence>